<dbReference type="Pfam" id="PF01252">
    <property type="entry name" value="Peptidase_A8"/>
    <property type="match status" value="1"/>
</dbReference>
<keyword evidence="2 9" id="KW-1003">Cell membrane</keyword>
<evidence type="ECO:0000313" key="11">
    <source>
        <dbReference type="EMBL" id="BAR02205.1"/>
    </source>
</evidence>
<proteinExistence type="inferred from homology"/>
<keyword evidence="6 9" id="KW-0378">Hydrolase</keyword>
<gene>
    <name evidence="9" type="primary">lspA</name>
    <name evidence="11" type="ORF">BBCT_1237</name>
</gene>
<keyword evidence="3 9" id="KW-0645">Protease</keyword>
<feature type="transmembrane region" description="Helical" evidence="9">
    <location>
        <begin position="97"/>
        <end position="115"/>
    </location>
</feature>
<dbReference type="NCBIfam" id="NF011353">
    <property type="entry name" value="PRK14771.1"/>
    <property type="match status" value="1"/>
</dbReference>
<feature type="active site" evidence="9">
    <location>
        <position position="144"/>
    </location>
</feature>
<keyword evidence="5 9" id="KW-0064">Aspartyl protease</keyword>
<dbReference type="EC" id="3.4.23.36" evidence="9"/>
<evidence type="ECO:0000256" key="5">
    <source>
        <dbReference type="ARBA" id="ARBA00022750"/>
    </source>
</evidence>
<dbReference type="InterPro" id="IPR001872">
    <property type="entry name" value="Peptidase_A8"/>
</dbReference>
<keyword evidence="4 9" id="KW-0812">Transmembrane</keyword>
<evidence type="ECO:0000256" key="10">
    <source>
        <dbReference type="RuleBase" id="RU004181"/>
    </source>
</evidence>
<feature type="transmembrane region" description="Helical" evidence="9">
    <location>
        <begin position="72"/>
        <end position="90"/>
    </location>
</feature>
<accession>A0ABN5V4P6</accession>
<keyword evidence="12" id="KW-1185">Reference proteome</keyword>
<name>A0ABN5V4P6_9BIFI</name>
<comment type="pathway">
    <text evidence="9">Protein modification; lipoprotein biosynthesis (signal peptide cleavage).</text>
</comment>
<feature type="active site" evidence="9">
    <location>
        <position position="131"/>
    </location>
</feature>
<dbReference type="PANTHER" id="PTHR33695:SF1">
    <property type="entry name" value="LIPOPROTEIN SIGNAL PEPTIDASE"/>
    <property type="match status" value="1"/>
</dbReference>
<keyword evidence="11" id="KW-0449">Lipoprotein</keyword>
<comment type="function">
    <text evidence="9">This protein specifically catalyzes the removal of signal peptides from prolipoproteins.</text>
</comment>
<dbReference type="PANTHER" id="PTHR33695">
    <property type="entry name" value="LIPOPROTEIN SIGNAL PEPTIDASE"/>
    <property type="match status" value="1"/>
</dbReference>
<organism evidence="11 12">
    <name type="scientific">Bifidobacterium catenulatum DSM 16992 = JCM 1194 = LMG 11043</name>
    <dbReference type="NCBI Taxonomy" id="566552"/>
    <lineage>
        <taxon>Bacteria</taxon>
        <taxon>Bacillati</taxon>
        <taxon>Actinomycetota</taxon>
        <taxon>Actinomycetes</taxon>
        <taxon>Bifidobacteriales</taxon>
        <taxon>Bifidobacteriaceae</taxon>
        <taxon>Bifidobacterium</taxon>
    </lineage>
</organism>
<keyword evidence="7 9" id="KW-1133">Transmembrane helix</keyword>
<reference evidence="11 12" key="1">
    <citation type="submission" date="2012-02" db="EMBL/GenBank/DDBJ databases">
        <title>Complete genome sequence of Bifidobacterium catenulatum JCM 1194.</title>
        <authorList>
            <person name="Toh H."/>
            <person name="Oshima K."/>
            <person name="Morita H."/>
            <person name="Hattori M."/>
        </authorList>
    </citation>
    <scope>NUCLEOTIDE SEQUENCE [LARGE SCALE GENOMIC DNA]</scope>
    <source>
        <strain evidence="11 12">JCM 1194</strain>
    </source>
</reference>
<evidence type="ECO:0000313" key="12">
    <source>
        <dbReference type="Proteomes" id="UP000035061"/>
    </source>
</evidence>
<comment type="subcellular location">
    <subcellularLocation>
        <location evidence="9">Cell membrane</location>
        <topology evidence="9">Multi-pass membrane protein</topology>
    </subcellularLocation>
</comment>
<protein>
    <recommendedName>
        <fullName evidence="9">Lipoprotein signal peptidase</fullName>
        <ecNumber evidence="9">3.4.23.36</ecNumber>
    </recommendedName>
    <alternativeName>
        <fullName evidence="9">Prolipoprotein signal peptidase</fullName>
    </alternativeName>
    <alternativeName>
        <fullName evidence="9">Signal peptidase II</fullName>
        <shortName evidence="9">SPase II</shortName>
    </alternativeName>
</protein>
<evidence type="ECO:0000256" key="7">
    <source>
        <dbReference type="ARBA" id="ARBA00022989"/>
    </source>
</evidence>
<evidence type="ECO:0000256" key="4">
    <source>
        <dbReference type="ARBA" id="ARBA00022692"/>
    </source>
</evidence>
<comment type="similarity">
    <text evidence="1 9 10">Belongs to the peptidase A8 family.</text>
</comment>
<evidence type="ECO:0000256" key="2">
    <source>
        <dbReference type="ARBA" id="ARBA00022475"/>
    </source>
</evidence>
<evidence type="ECO:0000256" key="9">
    <source>
        <dbReference type="HAMAP-Rule" id="MF_00161"/>
    </source>
</evidence>
<comment type="catalytic activity">
    <reaction evidence="9">
        <text>Release of signal peptides from bacterial membrane prolipoproteins. Hydrolyzes -Xaa-Yaa-Zaa-|-(S,diacylglyceryl)Cys-, in which Xaa is hydrophobic (preferably Leu), and Yaa (Ala or Ser) and Zaa (Gly or Ala) have small, neutral side chains.</text>
        <dbReference type="EC" id="3.4.23.36"/>
    </reaction>
</comment>
<keyword evidence="8 9" id="KW-0472">Membrane</keyword>
<feature type="transmembrane region" description="Helical" evidence="9">
    <location>
        <begin position="135"/>
        <end position="160"/>
    </location>
</feature>
<evidence type="ECO:0000256" key="1">
    <source>
        <dbReference type="ARBA" id="ARBA00006139"/>
    </source>
</evidence>
<comment type="caution">
    <text evidence="9">Lacks conserved residue(s) required for the propagation of feature annotation.</text>
</comment>
<dbReference type="EMBL" id="AP012325">
    <property type="protein sequence ID" value="BAR02205.1"/>
    <property type="molecule type" value="Genomic_DNA"/>
</dbReference>
<dbReference type="HAMAP" id="MF_00161">
    <property type="entry name" value="LspA"/>
    <property type="match status" value="1"/>
</dbReference>
<dbReference type="PRINTS" id="PR00781">
    <property type="entry name" value="LIPOSIGPTASE"/>
</dbReference>
<sequence>MSDIMTNDQRRLRTRVAVFACIAVAALVLDQITKAWAQSALADGHTVRVIPGILSFTLVHNPGASLGMGSNMTWLISLLAIVACVALVGLEIRTISMKWTVVFALAFAGALGNLIDRVAYAEGFLNGKVVDFLNYGWSVGNVADIFLMVAGVAAVVLLFVGEPFSQKELDERNKEQMERTAGEKSA</sequence>
<dbReference type="Proteomes" id="UP000035061">
    <property type="component" value="Chromosome"/>
</dbReference>
<evidence type="ECO:0000256" key="6">
    <source>
        <dbReference type="ARBA" id="ARBA00022801"/>
    </source>
</evidence>
<evidence type="ECO:0000256" key="8">
    <source>
        <dbReference type="ARBA" id="ARBA00023136"/>
    </source>
</evidence>
<evidence type="ECO:0000256" key="3">
    <source>
        <dbReference type="ARBA" id="ARBA00022670"/>
    </source>
</evidence>